<dbReference type="AlphaFoldDB" id="A0A1H8W9F3"/>
<reference evidence="2" key="1">
    <citation type="submission" date="2016-10" db="EMBL/GenBank/DDBJ databases">
        <authorList>
            <person name="Varghese N."/>
            <person name="Submissions S."/>
        </authorList>
    </citation>
    <scope>NUCLEOTIDE SEQUENCE [LARGE SCALE GENOMIC DNA]</scope>
    <source>
        <strain evidence="2">IBRC-M 10043</strain>
    </source>
</reference>
<gene>
    <name evidence="1" type="ORF">SAMN05216388_105216</name>
</gene>
<dbReference type="Proteomes" id="UP000198775">
    <property type="component" value="Unassembled WGS sequence"/>
</dbReference>
<dbReference type="EMBL" id="FOCX01000052">
    <property type="protein sequence ID" value="SEP24295.1"/>
    <property type="molecule type" value="Genomic_DNA"/>
</dbReference>
<organism evidence="1 2">
    <name type="scientific">Halorientalis persicus</name>
    <dbReference type="NCBI Taxonomy" id="1367881"/>
    <lineage>
        <taxon>Archaea</taxon>
        <taxon>Methanobacteriati</taxon>
        <taxon>Methanobacteriota</taxon>
        <taxon>Stenosarchaea group</taxon>
        <taxon>Halobacteria</taxon>
        <taxon>Halobacteriales</taxon>
        <taxon>Haloarculaceae</taxon>
        <taxon>Halorientalis</taxon>
    </lineage>
</organism>
<proteinExistence type="predicted"/>
<keyword evidence="2" id="KW-1185">Reference proteome</keyword>
<evidence type="ECO:0000313" key="2">
    <source>
        <dbReference type="Proteomes" id="UP000198775"/>
    </source>
</evidence>
<evidence type="ECO:0000313" key="1">
    <source>
        <dbReference type="EMBL" id="SEP24295.1"/>
    </source>
</evidence>
<sequence>MGRGESQLSVTMKSYQYFGNRLIPSLRLRKSQKNFLSDAEQH</sequence>
<protein>
    <submittedName>
        <fullName evidence="1">Uncharacterized protein</fullName>
    </submittedName>
</protein>
<accession>A0A1H8W9F3</accession>
<name>A0A1H8W9F3_9EURY</name>